<reference evidence="1" key="2">
    <citation type="journal article" date="2015" name="Data Brief">
        <title>Shoot transcriptome of the giant reed, Arundo donax.</title>
        <authorList>
            <person name="Barrero R.A."/>
            <person name="Guerrero F.D."/>
            <person name="Moolhuijzen P."/>
            <person name="Goolsby J.A."/>
            <person name="Tidwell J."/>
            <person name="Bellgard S.E."/>
            <person name="Bellgard M.I."/>
        </authorList>
    </citation>
    <scope>NUCLEOTIDE SEQUENCE</scope>
    <source>
        <tissue evidence="1">Shoot tissue taken approximately 20 cm above the soil surface</tissue>
    </source>
</reference>
<name>A0A0A9F0L8_ARUDO</name>
<evidence type="ECO:0000313" key="1">
    <source>
        <dbReference type="EMBL" id="JAE04764.1"/>
    </source>
</evidence>
<accession>A0A0A9F0L8</accession>
<protein>
    <submittedName>
        <fullName evidence="1">Uncharacterized protein</fullName>
    </submittedName>
</protein>
<dbReference type="EMBL" id="GBRH01193132">
    <property type="protein sequence ID" value="JAE04764.1"/>
    <property type="molecule type" value="Transcribed_RNA"/>
</dbReference>
<proteinExistence type="predicted"/>
<reference evidence="1" key="1">
    <citation type="submission" date="2014-09" db="EMBL/GenBank/DDBJ databases">
        <authorList>
            <person name="Magalhaes I.L.F."/>
            <person name="Oliveira U."/>
            <person name="Santos F.R."/>
            <person name="Vidigal T.H.D.A."/>
            <person name="Brescovit A.D."/>
            <person name="Santos A.J."/>
        </authorList>
    </citation>
    <scope>NUCLEOTIDE SEQUENCE</scope>
    <source>
        <tissue evidence="1">Shoot tissue taken approximately 20 cm above the soil surface</tissue>
    </source>
</reference>
<organism evidence="1">
    <name type="scientific">Arundo donax</name>
    <name type="common">Giant reed</name>
    <name type="synonym">Donax arundinaceus</name>
    <dbReference type="NCBI Taxonomy" id="35708"/>
    <lineage>
        <taxon>Eukaryota</taxon>
        <taxon>Viridiplantae</taxon>
        <taxon>Streptophyta</taxon>
        <taxon>Embryophyta</taxon>
        <taxon>Tracheophyta</taxon>
        <taxon>Spermatophyta</taxon>
        <taxon>Magnoliopsida</taxon>
        <taxon>Liliopsida</taxon>
        <taxon>Poales</taxon>
        <taxon>Poaceae</taxon>
        <taxon>PACMAD clade</taxon>
        <taxon>Arundinoideae</taxon>
        <taxon>Arundineae</taxon>
        <taxon>Arundo</taxon>
    </lineage>
</organism>
<dbReference type="AlphaFoldDB" id="A0A0A9F0L8"/>
<sequence>MKERMLPHPVHIKSLIQNRLRLQRNTLLCVIHRITCQEENRGVVNI</sequence>